<feature type="domain" description="FAR1" evidence="1">
    <location>
        <begin position="35"/>
        <end position="105"/>
    </location>
</feature>
<sequence length="105" mass="12261">MNVIVPLIPPQIGNEQSREPYIYMNFQRVDIGIKFCLDYAHRNGFSVHKNHISRSRKDKSIIGQEFVCSKEGFRSKKSLESNKQLYETIKGCKVMLYFSKKEEGK</sequence>
<dbReference type="PANTHER" id="PTHR46328:SF27">
    <property type="entry name" value="OS12G0287500 PROTEIN"/>
    <property type="match status" value="1"/>
</dbReference>
<accession>A0AAV9KM28</accession>
<organism evidence="2 3">
    <name type="scientific">Solanum pinnatisectum</name>
    <name type="common">tansyleaf nightshade</name>
    <dbReference type="NCBI Taxonomy" id="50273"/>
    <lineage>
        <taxon>Eukaryota</taxon>
        <taxon>Viridiplantae</taxon>
        <taxon>Streptophyta</taxon>
        <taxon>Embryophyta</taxon>
        <taxon>Tracheophyta</taxon>
        <taxon>Spermatophyta</taxon>
        <taxon>Magnoliopsida</taxon>
        <taxon>eudicotyledons</taxon>
        <taxon>Gunneridae</taxon>
        <taxon>Pentapetalae</taxon>
        <taxon>asterids</taxon>
        <taxon>lamiids</taxon>
        <taxon>Solanales</taxon>
        <taxon>Solanaceae</taxon>
        <taxon>Solanoideae</taxon>
        <taxon>Solaneae</taxon>
        <taxon>Solanum</taxon>
    </lineage>
</organism>
<proteinExistence type="predicted"/>
<dbReference type="EMBL" id="JAWPEI010000010">
    <property type="protein sequence ID" value="KAK4713450.1"/>
    <property type="molecule type" value="Genomic_DNA"/>
</dbReference>
<dbReference type="Pfam" id="PF03101">
    <property type="entry name" value="FAR1"/>
    <property type="match status" value="1"/>
</dbReference>
<evidence type="ECO:0000259" key="1">
    <source>
        <dbReference type="Pfam" id="PF03101"/>
    </source>
</evidence>
<evidence type="ECO:0000313" key="2">
    <source>
        <dbReference type="EMBL" id="KAK4713450.1"/>
    </source>
</evidence>
<dbReference type="PANTHER" id="PTHR46328">
    <property type="entry name" value="FAR-RED IMPAIRED RESPONSIVE (FAR1) FAMILY PROTEIN-RELATED"/>
    <property type="match status" value="1"/>
</dbReference>
<name>A0AAV9KM28_9SOLN</name>
<comment type="caution">
    <text evidence="2">The sequence shown here is derived from an EMBL/GenBank/DDBJ whole genome shotgun (WGS) entry which is preliminary data.</text>
</comment>
<dbReference type="Proteomes" id="UP001311915">
    <property type="component" value="Unassembled WGS sequence"/>
</dbReference>
<dbReference type="AlphaFoldDB" id="A0AAV9KM28"/>
<dbReference type="InterPro" id="IPR004330">
    <property type="entry name" value="FAR1_DNA_bnd_dom"/>
</dbReference>
<gene>
    <name evidence="2" type="ORF">R3W88_019357</name>
</gene>
<reference evidence="2 3" key="1">
    <citation type="submission" date="2023-10" db="EMBL/GenBank/DDBJ databases">
        <title>Genome-Wide Identification Analysis in wild type Solanum Pinnatisectum Reveals Some Genes Defensing Phytophthora Infestans.</title>
        <authorList>
            <person name="Sun C."/>
        </authorList>
    </citation>
    <scope>NUCLEOTIDE SEQUENCE [LARGE SCALE GENOMIC DNA]</scope>
    <source>
        <strain evidence="2">LQN</strain>
        <tissue evidence="2">Leaf</tissue>
    </source>
</reference>
<keyword evidence="3" id="KW-1185">Reference proteome</keyword>
<protein>
    <recommendedName>
        <fullName evidence="1">FAR1 domain-containing protein</fullName>
    </recommendedName>
</protein>
<evidence type="ECO:0000313" key="3">
    <source>
        <dbReference type="Proteomes" id="UP001311915"/>
    </source>
</evidence>